<gene>
    <name evidence="8" type="ORF">FNH05_02180</name>
</gene>
<dbReference type="InterPro" id="IPR038468">
    <property type="entry name" value="MmpS_C"/>
</dbReference>
<organism evidence="8 9">
    <name type="scientific">Amycolatopsis rhizosphaerae</name>
    <dbReference type="NCBI Taxonomy" id="2053003"/>
    <lineage>
        <taxon>Bacteria</taxon>
        <taxon>Bacillati</taxon>
        <taxon>Actinomycetota</taxon>
        <taxon>Actinomycetes</taxon>
        <taxon>Pseudonocardiales</taxon>
        <taxon>Pseudonocardiaceae</taxon>
        <taxon>Amycolatopsis</taxon>
    </lineage>
</organism>
<comment type="subcellular location">
    <subcellularLocation>
        <location evidence="1">Cell membrane</location>
    </subcellularLocation>
</comment>
<dbReference type="EMBL" id="VJWX01000009">
    <property type="protein sequence ID" value="TVT61830.1"/>
    <property type="molecule type" value="Genomic_DNA"/>
</dbReference>
<feature type="transmembrane region" description="Helical" evidence="7">
    <location>
        <begin position="20"/>
        <end position="40"/>
    </location>
</feature>
<protein>
    <recommendedName>
        <fullName evidence="10">MmpS family membrane protein</fullName>
    </recommendedName>
</protein>
<evidence type="ECO:0000256" key="2">
    <source>
        <dbReference type="ARBA" id="ARBA00007531"/>
    </source>
</evidence>
<dbReference type="Gene3D" id="2.60.40.2880">
    <property type="entry name" value="MmpS1-5, C-terminal soluble domain"/>
    <property type="match status" value="1"/>
</dbReference>
<evidence type="ECO:0000256" key="1">
    <source>
        <dbReference type="ARBA" id="ARBA00004236"/>
    </source>
</evidence>
<comment type="caution">
    <text evidence="8">The sequence shown here is derived from an EMBL/GenBank/DDBJ whole genome shotgun (WGS) entry which is preliminary data.</text>
</comment>
<evidence type="ECO:0000313" key="8">
    <source>
        <dbReference type="EMBL" id="TVT61830.1"/>
    </source>
</evidence>
<evidence type="ECO:0000313" key="9">
    <source>
        <dbReference type="Proteomes" id="UP000320011"/>
    </source>
</evidence>
<sequence length="163" mass="16087">MGVVPAVDSRNGRGPDSGTTVLIAALGVMLAVGLVTLLVAGQRSAGGPAPSPSGMTGAPVVAAPVAQAVAHTVTYELGGGQTALDITYVAQGSAIAQVARADTPWTMIVERHDPAGGALYVSVSARNSGSGPLHCRVRVDGTTVAEGTVAEPGGMVRCSKSLS</sequence>
<dbReference type="Pfam" id="PF05423">
    <property type="entry name" value="Mycobact_memb"/>
    <property type="match status" value="1"/>
</dbReference>
<keyword evidence="9" id="KW-1185">Reference proteome</keyword>
<reference evidence="8 9" key="2">
    <citation type="submission" date="2019-08" db="EMBL/GenBank/DDBJ databases">
        <title>Amycolatopsis acidicola sp. nov., isolated from peat swamp forest soil.</title>
        <authorList>
            <person name="Srisuk N."/>
        </authorList>
    </citation>
    <scope>NUCLEOTIDE SEQUENCE [LARGE SCALE GENOMIC DNA]</scope>
    <source>
        <strain evidence="8 9">TBRC 6029</strain>
    </source>
</reference>
<evidence type="ECO:0000256" key="4">
    <source>
        <dbReference type="ARBA" id="ARBA00022692"/>
    </source>
</evidence>
<dbReference type="InterPro" id="IPR008693">
    <property type="entry name" value="MmpS"/>
</dbReference>
<evidence type="ECO:0000256" key="5">
    <source>
        <dbReference type="ARBA" id="ARBA00022989"/>
    </source>
</evidence>
<name>A0A558DLD1_9PSEU</name>
<evidence type="ECO:0000256" key="3">
    <source>
        <dbReference type="ARBA" id="ARBA00022475"/>
    </source>
</evidence>
<evidence type="ECO:0000256" key="7">
    <source>
        <dbReference type="SAM" id="Phobius"/>
    </source>
</evidence>
<keyword evidence="5 7" id="KW-1133">Transmembrane helix</keyword>
<keyword evidence="3" id="KW-1003">Cell membrane</keyword>
<evidence type="ECO:0008006" key="10">
    <source>
        <dbReference type="Google" id="ProtNLM"/>
    </source>
</evidence>
<keyword evidence="6 7" id="KW-0472">Membrane</keyword>
<evidence type="ECO:0000256" key="6">
    <source>
        <dbReference type="ARBA" id="ARBA00023136"/>
    </source>
</evidence>
<reference evidence="8 9" key="1">
    <citation type="submission" date="2019-07" db="EMBL/GenBank/DDBJ databases">
        <authorList>
            <person name="Duangmal K."/>
            <person name="Teo W.F.A."/>
        </authorList>
    </citation>
    <scope>NUCLEOTIDE SEQUENCE [LARGE SCALE GENOMIC DNA]</scope>
    <source>
        <strain evidence="8 9">TBRC 6029</strain>
    </source>
</reference>
<dbReference type="AlphaFoldDB" id="A0A558DLD1"/>
<dbReference type="GO" id="GO:0005886">
    <property type="term" value="C:plasma membrane"/>
    <property type="evidence" value="ECO:0007669"/>
    <property type="project" value="UniProtKB-SubCell"/>
</dbReference>
<proteinExistence type="inferred from homology"/>
<accession>A0A558DLD1</accession>
<comment type="similarity">
    <text evidence="2">Belongs to the MmpS family.</text>
</comment>
<dbReference type="OrthoDB" id="3694999at2"/>
<dbReference type="Proteomes" id="UP000320011">
    <property type="component" value="Unassembled WGS sequence"/>
</dbReference>
<keyword evidence="4 7" id="KW-0812">Transmembrane</keyword>